<sequence length="328" mass="38108">MLWLIPILLLAFIIIFGDSPSFRNTPIQSSRQKLLLLNTYILNHLGSVNIPPWTYYSIPLFYLTVITVCLGQFFHKTWSILPLTITTSLFHQCYIAITILSVVALTFISTFSDSGNITKYNVHYINSQFVNNEIIYFSHNICSTCDLVKPARSKHCSTCDRCVALFDHHCIWINNCVGLYNYKYFMGWLVANINFLVYGDYLCMQAMPWRGFWTAVKSDDAHKITGIFVILCSLFSLIVALFTGLQLRYIYLGITTNELDKWGEIEHLVEIGTLYRRNSQYFERVGNQVINMQNTQTFVFEDMVKVESMEEIDNVYDKGFVRNLRERL</sequence>
<dbReference type="EMBL" id="CALSDN010000012">
    <property type="protein sequence ID" value="CAH6722940.1"/>
    <property type="molecule type" value="Genomic_DNA"/>
</dbReference>
<protein>
    <submittedName>
        <fullName evidence="1">Palmitoyltransferase Swf1p</fullName>
    </submittedName>
</protein>
<dbReference type="Proteomes" id="UP001152531">
    <property type="component" value="Unassembled WGS sequence"/>
</dbReference>
<organism evidence="1 2">
    <name type="scientific">[Candida] jaroonii</name>
    <dbReference type="NCBI Taxonomy" id="467808"/>
    <lineage>
        <taxon>Eukaryota</taxon>
        <taxon>Fungi</taxon>
        <taxon>Dikarya</taxon>
        <taxon>Ascomycota</taxon>
        <taxon>Saccharomycotina</taxon>
        <taxon>Pichiomycetes</taxon>
        <taxon>Debaryomycetaceae</taxon>
        <taxon>Yamadazyma</taxon>
    </lineage>
</organism>
<comment type="caution">
    <text evidence="1">The sequence shown here is derived from an EMBL/GenBank/DDBJ whole genome shotgun (WGS) entry which is preliminary data.</text>
</comment>
<gene>
    <name evidence="1" type="ORF">CLIB1444_12S00672</name>
</gene>
<reference evidence="1" key="1">
    <citation type="submission" date="2022-06" db="EMBL/GenBank/DDBJ databases">
        <authorList>
            <person name="Legras J.-L."/>
            <person name="Devillers H."/>
            <person name="Grondin C."/>
        </authorList>
    </citation>
    <scope>NUCLEOTIDE SEQUENCE</scope>
    <source>
        <strain evidence="1">CLIB 1444</strain>
    </source>
</reference>
<name>A0ACA9YDW9_9ASCO</name>
<evidence type="ECO:0000313" key="1">
    <source>
        <dbReference type="EMBL" id="CAH6722940.1"/>
    </source>
</evidence>
<accession>A0ACA9YDW9</accession>
<keyword evidence="2" id="KW-1185">Reference proteome</keyword>
<proteinExistence type="predicted"/>
<evidence type="ECO:0000313" key="2">
    <source>
        <dbReference type="Proteomes" id="UP001152531"/>
    </source>
</evidence>